<dbReference type="Pfam" id="PF07715">
    <property type="entry name" value="Plug"/>
    <property type="match status" value="1"/>
</dbReference>
<sequence>MHDRFHTLFATGAFGALLLTTSALAAPPVASSQQAASGKKAAVKASAAKTPAPQTTTPIAGILDGSNGETVNVHGHHAADGTGAKYMNKIVYLGPLGNRDTLDTPYSVMGVPHDVVVNQQIRNINDMAEYLPSVQLEIRGDPNTSRPQSRGFEADVVANSRLDGLNVVSTTPYPAEWVDNLQVLNGLAGAMYGPQNPAGVFEYTLKRPTDRRTERLSVGVDSIGTPTVNGDISGRVGKNGWFGYRLNMLHANGTAYTQGSWIRREMVSADFDIHLDDKTVIELDASHYTYVERGMAPGFNMGSGVTQLPEAPDLGKTRLGPDWAGFNMETNTFLAKIKHQINNDWSFTLGGLYQDAMRQAFSATDTLTNNTGSITQAVNAATSANDFRVGSNMAYINGRVHTGPLQHDLVIGTNGYMMGNYNPTKGSSVTSASSASGCNIYSDCSFSGKQPYYSGHYKSAEIFTQSMILGDTMRINKHWSIMGTLAWSWISQHNYLNPLTSKNNPKPKSYDAAFSPTVSLMYKPTDNQSFYFTYGRAIQPGQGAASNSSVTNSTQLLDASRSEEYEVGYKLRYKKFSFNVDGFRITSPYAYYLITGKTSAGANLYTYTYAGTQRNYGVEAQLSGEILPNLSALAGVTWIDSQVVNSPLGNKEAVGVAPIQANLLLDYRLPASLGPIASRAAFNANVHYVGSRAANIQNNIFTGSYTTLDLGARYAFHVANFPWVARFGVSNATNERYWASVYAGPGANTNGASASSLYAGLPRIYHFTLSMEF</sequence>
<dbReference type="Pfam" id="PF00593">
    <property type="entry name" value="TonB_dep_Rec_b-barrel"/>
    <property type="match status" value="1"/>
</dbReference>
<evidence type="ECO:0000313" key="21">
    <source>
        <dbReference type="EMBL" id="NHO39606.1"/>
    </source>
</evidence>
<dbReference type="PROSITE" id="PS52016">
    <property type="entry name" value="TONB_DEPENDENT_REC_3"/>
    <property type="match status" value="1"/>
</dbReference>
<keyword evidence="8" id="KW-0408">Iron</keyword>
<evidence type="ECO:0000256" key="12">
    <source>
        <dbReference type="ARBA" id="ARBA00023170"/>
    </source>
</evidence>
<accession>A0A0U5F5P3</accession>
<dbReference type="Gene3D" id="2.40.170.20">
    <property type="entry name" value="TonB-dependent receptor, beta-barrel domain"/>
    <property type="match status" value="1"/>
</dbReference>
<dbReference type="InterPro" id="IPR012910">
    <property type="entry name" value="Plug_dom"/>
</dbReference>
<dbReference type="CDD" id="cd01347">
    <property type="entry name" value="ligand_gated_channel"/>
    <property type="match status" value="1"/>
</dbReference>
<dbReference type="GO" id="GO:0015344">
    <property type="term" value="F:siderophore uptake transmembrane transporter activity"/>
    <property type="evidence" value="ECO:0007669"/>
    <property type="project" value="TreeGrafter"/>
</dbReference>
<keyword evidence="4 14" id="KW-1134">Transmembrane beta strand</keyword>
<evidence type="ECO:0000256" key="10">
    <source>
        <dbReference type="ARBA" id="ARBA00023077"/>
    </source>
</evidence>
<evidence type="ECO:0000256" key="17">
    <source>
        <dbReference type="SAM" id="SignalP"/>
    </source>
</evidence>
<keyword evidence="12 20" id="KW-0675">Receptor</keyword>
<evidence type="ECO:0000313" key="20">
    <source>
        <dbReference type="EMBL" id="CEF54865.1"/>
    </source>
</evidence>
<keyword evidence="6 14" id="KW-0812">Transmembrane</keyword>
<evidence type="ECO:0000256" key="13">
    <source>
        <dbReference type="ARBA" id="ARBA00023237"/>
    </source>
</evidence>
<organism evidence="20 22">
    <name type="scientific">Acetobacter ghanensis</name>
    <dbReference type="NCBI Taxonomy" id="431306"/>
    <lineage>
        <taxon>Bacteria</taxon>
        <taxon>Pseudomonadati</taxon>
        <taxon>Pseudomonadota</taxon>
        <taxon>Alphaproteobacteria</taxon>
        <taxon>Acetobacterales</taxon>
        <taxon>Acetobacteraceae</taxon>
        <taxon>Acetobacter</taxon>
    </lineage>
</organism>
<protein>
    <submittedName>
        <fullName evidence="20">TonB-dependent siderophore receptor</fullName>
    </submittedName>
</protein>
<evidence type="ECO:0000313" key="23">
    <source>
        <dbReference type="Proteomes" id="UP000657200"/>
    </source>
</evidence>
<comment type="subcellular location">
    <subcellularLocation>
        <location evidence="1 14">Cell outer membrane</location>
        <topology evidence="1 14">Multi-pass membrane protein</topology>
    </subcellularLocation>
</comment>
<evidence type="ECO:0000256" key="6">
    <source>
        <dbReference type="ARBA" id="ARBA00022692"/>
    </source>
</evidence>
<evidence type="ECO:0000256" key="14">
    <source>
        <dbReference type="PROSITE-ProRule" id="PRU01360"/>
    </source>
</evidence>
<keyword evidence="7 17" id="KW-0732">Signal</keyword>
<evidence type="ECO:0000256" key="2">
    <source>
        <dbReference type="ARBA" id="ARBA00009810"/>
    </source>
</evidence>
<evidence type="ECO:0000256" key="3">
    <source>
        <dbReference type="ARBA" id="ARBA00022448"/>
    </source>
</evidence>
<keyword evidence="9" id="KW-0406">Ion transport</keyword>
<dbReference type="EMBL" id="LN609302">
    <property type="protein sequence ID" value="CEF54865.1"/>
    <property type="molecule type" value="Genomic_DNA"/>
</dbReference>
<dbReference type="GO" id="GO:0009279">
    <property type="term" value="C:cell outer membrane"/>
    <property type="evidence" value="ECO:0007669"/>
    <property type="project" value="UniProtKB-SubCell"/>
</dbReference>
<evidence type="ECO:0000256" key="4">
    <source>
        <dbReference type="ARBA" id="ARBA00022452"/>
    </source>
</evidence>
<dbReference type="GO" id="GO:0038023">
    <property type="term" value="F:signaling receptor activity"/>
    <property type="evidence" value="ECO:0007669"/>
    <property type="project" value="InterPro"/>
</dbReference>
<dbReference type="PROSITE" id="PS01156">
    <property type="entry name" value="TONB_DEPENDENT_REC_2"/>
    <property type="match status" value="1"/>
</dbReference>
<evidence type="ECO:0000256" key="5">
    <source>
        <dbReference type="ARBA" id="ARBA00022496"/>
    </source>
</evidence>
<gene>
    <name evidence="20" type="ORF">AGA_1020</name>
    <name evidence="21" type="ORF">GOB80_07885</name>
</gene>
<evidence type="ECO:0000256" key="11">
    <source>
        <dbReference type="ARBA" id="ARBA00023136"/>
    </source>
</evidence>
<feature type="short sequence motif" description="TonB C-terminal box" evidence="15">
    <location>
        <begin position="756"/>
        <end position="773"/>
    </location>
</feature>
<evidence type="ECO:0000256" key="9">
    <source>
        <dbReference type="ARBA" id="ARBA00023065"/>
    </source>
</evidence>
<dbReference type="STRING" id="431306.AGA_1020"/>
<keyword evidence="11 14" id="KW-0472">Membrane</keyword>
<dbReference type="Proteomes" id="UP000068250">
    <property type="component" value="Chromosome I"/>
</dbReference>
<evidence type="ECO:0000256" key="15">
    <source>
        <dbReference type="PROSITE-ProRule" id="PRU10144"/>
    </source>
</evidence>
<evidence type="ECO:0000256" key="1">
    <source>
        <dbReference type="ARBA" id="ARBA00004571"/>
    </source>
</evidence>
<evidence type="ECO:0000256" key="16">
    <source>
        <dbReference type="RuleBase" id="RU003357"/>
    </source>
</evidence>
<dbReference type="PANTHER" id="PTHR32552">
    <property type="entry name" value="FERRICHROME IRON RECEPTOR-RELATED"/>
    <property type="match status" value="1"/>
</dbReference>
<keyword evidence="23" id="KW-1185">Reference proteome</keyword>
<dbReference type="EMBL" id="WOTE01000003">
    <property type="protein sequence ID" value="NHO39606.1"/>
    <property type="molecule type" value="Genomic_DNA"/>
</dbReference>
<feature type="domain" description="TonB-dependent receptor-like beta-barrel" evidence="18">
    <location>
        <begin position="305"/>
        <end position="731"/>
    </location>
</feature>
<dbReference type="PANTHER" id="PTHR32552:SF82">
    <property type="entry name" value="FCUA PROTEIN"/>
    <property type="match status" value="1"/>
</dbReference>
<dbReference type="AlphaFoldDB" id="A0A0U5F5P3"/>
<evidence type="ECO:0000256" key="8">
    <source>
        <dbReference type="ARBA" id="ARBA00023004"/>
    </source>
</evidence>
<dbReference type="Proteomes" id="UP000657200">
    <property type="component" value="Unassembled WGS sequence"/>
</dbReference>
<keyword evidence="5" id="KW-0410">Iron transport</keyword>
<feature type="domain" description="TonB-dependent receptor plug" evidence="19">
    <location>
        <begin position="102"/>
        <end position="200"/>
    </location>
</feature>
<dbReference type="OrthoDB" id="9760333at2"/>
<reference evidence="21 23" key="3">
    <citation type="journal article" date="2020" name="Int. J. Syst. Evol. Microbiol.">
        <title>Novel acetic acid bacteria from cider fermentations: Acetobacter conturbans sp. nov. and Acetobacter fallax sp. nov.</title>
        <authorList>
            <person name="Sombolestani A.S."/>
            <person name="Cleenwerck I."/>
            <person name="Cnockaert M."/>
            <person name="Borremans W."/>
            <person name="Wieme A.D."/>
            <person name="De Vuyst L."/>
            <person name="Vandamme P."/>
        </authorList>
    </citation>
    <scope>NUCLEOTIDE SEQUENCE [LARGE SCALE GENOMIC DNA]</scope>
    <source>
        <strain evidence="21 23">LMG 23848</strain>
    </source>
</reference>
<dbReference type="InterPro" id="IPR010917">
    <property type="entry name" value="TonB_rcpt_CS"/>
</dbReference>
<dbReference type="Gene3D" id="2.170.130.10">
    <property type="entry name" value="TonB-dependent receptor, plug domain"/>
    <property type="match status" value="1"/>
</dbReference>
<reference evidence="22" key="1">
    <citation type="submission" date="2014-09" db="EMBL/GenBank/DDBJ databases">
        <authorList>
            <person name="Illeghems K.G."/>
        </authorList>
    </citation>
    <scope>NUCLEOTIDE SEQUENCE [LARGE SCALE GENOMIC DNA]</scope>
    <source>
        <strain evidence="22">LMG 23848T</strain>
    </source>
</reference>
<dbReference type="InterPro" id="IPR039426">
    <property type="entry name" value="TonB-dep_rcpt-like"/>
</dbReference>
<dbReference type="NCBIfam" id="TIGR01783">
    <property type="entry name" value="TonB-siderophor"/>
    <property type="match status" value="1"/>
</dbReference>
<dbReference type="InterPro" id="IPR000531">
    <property type="entry name" value="Beta-barrel_TonB"/>
</dbReference>
<evidence type="ECO:0000259" key="18">
    <source>
        <dbReference type="Pfam" id="PF00593"/>
    </source>
</evidence>
<name>A0A0U5F5P3_9PROT</name>
<dbReference type="InterPro" id="IPR010105">
    <property type="entry name" value="TonB_sidphr_rcpt"/>
</dbReference>
<evidence type="ECO:0000256" key="7">
    <source>
        <dbReference type="ARBA" id="ARBA00022729"/>
    </source>
</evidence>
<keyword evidence="3 14" id="KW-0813">Transport</keyword>
<feature type="signal peptide" evidence="17">
    <location>
        <begin position="1"/>
        <end position="25"/>
    </location>
</feature>
<comment type="similarity">
    <text evidence="2 14 16">Belongs to the TonB-dependent receptor family.</text>
</comment>
<dbReference type="InterPro" id="IPR036942">
    <property type="entry name" value="Beta-barrel_TonB_sf"/>
</dbReference>
<dbReference type="InterPro" id="IPR037066">
    <property type="entry name" value="Plug_dom_sf"/>
</dbReference>
<dbReference type="PATRIC" id="fig|431306.5.peg.1027"/>
<dbReference type="RefSeq" id="WP_059023236.1">
    <property type="nucleotide sequence ID" value="NZ_LN609302.1"/>
</dbReference>
<dbReference type="GO" id="GO:0015891">
    <property type="term" value="P:siderophore transport"/>
    <property type="evidence" value="ECO:0007669"/>
    <property type="project" value="InterPro"/>
</dbReference>
<evidence type="ECO:0000313" key="22">
    <source>
        <dbReference type="Proteomes" id="UP000068250"/>
    </source>
</evidence>
<keyword evidence="13 14" id="KW-0998">Cell outer membrane</keyword>
<keyword evidence="10 16" id="KW-0798">TonB box</keyword>
<dbReference type="SUPFAM" id="SSF56935">
    <property type="entry name" value="Porins"/>
    <property type="match status" value="1"/>
</dbReference>
<proteinExistence type="inferred from homology"/>
<feature type="chain" id="PRO_5006856595" evidence="17">
    <location>
        <begin position="26"/>
        <end position="773"/>
    </location>
</feature>
<evidence type="ECO:0000259" key="19">
    <source>
        <dbReference type="Pfam" id="PF07715"/>
    </source>
</evidence>
<reference evidence="20" key="2">
    <citation type="submission" date="2014-09" db="EMBL/GenBank/DDBJ databases">
        <authorList>
            <person name="Magalhaes I.L.F."/>
            <person name="Oliveira U."/>
            <person name="Santos F.R."/>
            <person name="Vidigal T.H.D.A."/>
            <person name="Brescovit A.D."/>
            <person name="Santos A.J."/>
        </authorList>
    </citation>
    <scope>NUCLEOTIDE SEQUENCE</scope>
    <source>
        <strain evidence="20">LMG 23848T</strain>
    </source>
</reference>